<sequence>MRRSTDVLSLIATLNDGLQNSQVSDISSTYRSLSTLPVSAITAEDKTQIAIQAVSIISLSLDKNVDGKQLEDLILNLEKCVPGVEKEIYRIMNVGTVVKLRASSSSAGVATVLNQAELKLVAPEVSFNVGAKV</sequence>
<accession>A0A8H3C319</accession>
<proteinExistence type="predicted"/>
<name>A0A8H3C319_9AGAM</name>
<comment type="caution">
    <text evidence="1">The sequence shown here is derived from an EMBL/GenBank/DDBJ whole genome shotgun (WGS) entry which is preliminary data.</text>
</comment>
<dbReference type="AlphaFoldDB" id="A0A8H3C319"/>
<protein>
    <submittedName>
        <fullName evidence="1">Uncharacterized protein</fullName>
    </submittedName>
</protein>
<dbReference type="Proteomes" id="UP000663841">
    <property type="component" value="Unassembled WGS sequence"/>
</dbReference>
<organism evidence="1 2">
    <name type="scientific">Rhizoctonia solani</name>
    <dbReference type="NCBI Taxonomy" id="456999"/>
    <lineage>
        <taxon>Eukaryota</taxon>
        <taxon>Fungi</taxon>
        <taxon>Dikarya</taxon>
        <taxon>Basidiomycota</taxon>
        <taxon>Agaricomycotina</taxon>
        <taxon>Agaricomycetes</taxon>
        <taxon>Cantharellales</taxon>
        <taxon>Ceratobasidiaceae</taxon>
        <taxon>Rhizoctonia</taxon>
    </lineage>
</organism>
<evidence type="ECO:0000313" key="2">
    <source>
        <dbReference type="Proteomes" id="UP000663841"/>
    </source>
</evidence>
<evidence type="ECO:0000313" key="1">
    <source>
        <dbReference type="EMBL" id="CAE6470735.1"/>
    </source>
</evidence>
<dbReference type="EMBL" id="CAJMWW010000425">
    <property type="protein sequence ID" value="CAE6470735.1"/>
    <property type="molecule type" value="Genomic_DNA"/>
</dbReference>
<reference evidence="1" key="1">
    <citation type="submission" date="2021-01" db="EMBL/GenBank/DDBJ databases">
        <authorList>
            <person name="Kaushik A."/>
        </authorList>
    </citation>
    <scope>NUCLEOTIDE SEQUENCE</scope>
    <source>
        <strain evidence="1">AG3-T5</strain>
    </source>
</reference>
<gene>
    <name evidence="1" type="ORF">RDB_LOCUS176239</name>
</gene>